<name>A0A059ZSJ5_ACICK</name>
<evidence type="ECO:0000313" key="2">
    <source>
        <dbReference type="EMBL" id="AIA54630.1"/>
    </source>
</evidence>
<dbReference type="KEGG" id="acz:Acaty_c0752"/>
<dbReference type="EMBL" id="CP005986">
    <property type="protein sequence ID" value="AIA54630.1"/>
    <property type="molecule type" value="Genomic_DNA"/>
</dbReference>
<sequence>MSSPSRQEPILAVEELPEDVEPLLLTNLVREGLPPPLWHGSRSTVEPKAPDTDERGPLPDPEPILAPDPAAGDELHEPTAPAQTAPTLETPAVPASAGTSVVDPEDADQYHPVDRVPRVAAEQAIASPVNVGASTSEVTASAGDAQPATSMEEADLAEALERIRNLSFHYSATPADEAAGARTPAAEAEAAGPALDMDFLQEFETLLFQEVERRVLSELEERLTQHLQKVWKEQVSIAVLRALSLEGIRLRESISKELQDSLPNILQQVLHEGFDQALHPDVAEAEANPNPGREA</sequence>
<feature type="compositionally biased region" description="Basic and acidic residues" evidence="1">
    <location>
        <begin position="48"/>
        <end position="57"/>
    </location>
</feature>
<feature type="region of interest" description="Disordered" evidence="1">
    <location>
        <begin position="126"/>
        <end position="150"/>
    </location>
</feature>
<reference evidence="2 3" key="1">
    <citation type="journal article" date="2009" name="J. Bacteriol.">
        <title>Draft genome sequence of the extremely acidophilic bacterium Acidithiobacillus caldus ATCC 51756 reveals metabolic versatility in the genus Acidithiobacillus.</title>
        <authorList>
            <person name="Valdes J."/>
            <person name="Quatrini R."/>
            <person name="Hallberg K."/>
            <person name="Dopson M."/>
            <person name="Valenzuela P.D."/>
            <person name="Holmes D.S."/>
        </authorList>
    </citation>
    <scope>NUCLEOTIDE SEQUENCE [LARGE SCALE GENOMIC DNA]</scope>
    <source>
        <strain evidence="3">ATCC 51756 / DSM 8584 / KU</strain>
    </source>
</reference>
<evidence type="ECO:0000313" key="3">
    <source>
        <dbReference type="Proteomes" id="UP000005522"/>
    </source>
</evidence>
<dbReference type="AlphaFoldDB" id="A0A059ZSJ5"/>
<dbReference type="Proteomes" id="UP000005522">
    <property type="component" value="Chromosome"/>
</dbReference>
<accession>A0A059ZSJ5</accession>
<dbReference type="eggNOG" id="ENOG503138P">
    <property type="taxonomic scope" value="Bacteria"/>
</dbReference>
<feature type="region of interest" description="Disordered" evidence="1">
    <location>
        <begin position="31"/>
        <end position="108"/>
    </location>
</feature>
<evidence type="ECO:0000256" key="1">
    <source>
        <dbReference type="SAM" id="MobiDB-lite"/>
    </source>
</evidence>
<dbReference type="HOGENOM" id="CLU_942072_0_0_6"/>
<proteinExistence type="predicted"/>
<organism evidence="2 3">
    <name type="scientific">Acidithiobacillus caldus (strain ATCC 51756 / DSM 8584 / KU)</name>
    <dbReference type="NCBI Taxonomy" id="637389"/>
    <lineage>
        <taxon>Bacteria</taxon>
        <taxon>Pseudomonadati</taxon>
        <taxon>Pseudomonadota</taxon>
        <taxon>Acidithiobacillia</taxon>
        <taxon>Acidithiobacillales</taxon>
        <taxon>Acidithiobacillaceae</taxon>
        <taxon>Acidithiobacillus</taxon>
    </lineage>
</organism>
<gene>
    <name evidence="2" type="ORF">Acaty_c0752</name>
</gene>
<protein>
    <submittedName>
        <fullName evidence="2">Uncharacterized protein</fullName>
    </submittedName>
</protein>
<dbReference type="RefSeq" id="WP_004870978.1">
    <property type="nucleotide sequence ID" value="NZ_CP005986.1"/>
</dbReference>